<protein>
    <submittedName>
        <fullName evidence="1">Uncharacterized protein</fullName>
    </submittedName>
</protein>
<dbReference type="EMBL" id="OX459941">
    <property type="protein sequence ID" value="CAI9175688.1"/>
    <property type="molecule type" value="Genomic_DNA"/>
</dbReference>
<reference evidence="1" key="1">
    <citation type="submission" date="2023-04" db="EMBL/GenBank/DDBJ databases">
        <authorList>
            <consortium name="ELIXIR-Norway"/>
        </authorList>
    </citation>
    <scope>NUCLEOTIDE SEQUENCE [LARGE SCALE GENOMIC DNA]</scope>
</reference>
<organism evidence="1 2">
    <name type="scientific">Rangifer tarandus platyrhynchus</name>
    <name type="common">Svalbard reindeer</name>
    <dbReference type="NCBI Taxonomy" id="3082113"/>
    <lineage>
        <taxon>Eukaryota</taxon>
        <taxon>Metazoa</taxon>
        <taxon>Chordata</taxon>
        <taxon>Craniata</taxon>
        <taxon>Vertebrata</taxon>
        <taxon>Euteleostomi</taxon>
        <taxon>Mammalia</taxon>
        <taxon>Eutheria</taxon>
        <taxon>Laurasiatheria</taxon>
        <taxon>Artiodactyla</taxon>
        <taxon>Ruminantia</taxon>
        <taxon>Pecora</taxon>
        <taxon>Cervidae</taxon>
        <taxon>Odocoileinae</taxon>
        <taxon>Rangifer</taxon>
    </lineage>
</organism>
<name>A0ABN8ZP32_RANTA</name>
<dbReference type="Proteomes" id="UP001176941">
    <property type="component" value="Chromosome 5"/>
</dbReference>
<keyword evidence="2" id="KW-1185">Reference proteome</keyword>
<sequence length="108" mass="11987">MRVRDPQANQDATGEGGQGSQLVFLYFLFCIIENLGDLTNIPNSIFCKFSILENSCAQQGVRAHLYCMYVDVCTGVCVRVYVCVCLCCGTGLIQDTCFPQLRFSQVQP</sequence>
<proteinExistence type="predicted"/>
<accession>A0ABN8ZP32</accession>
<evidence type="ECO:0000313" key="2">
    <source>
        <dbReference type="Proteomes" id="UP001176941"/>
    </source>
</evidence>
<evidence type="ECO:0000313" key="1">
    <source>
        <dbReference type="EMBL" id="CAI9175688.1"/>
    </source>
</evidence>
<gene>
    <name evidence="1" type="ORF">MRATA1EN1_LOCUS24650</name>
</gene>